<dbReference type="EMBL" id="JAHRIQ010000861">
    <property type="protein sequence ID" value="MEQ2221010.1"/>
    <property type="molecule type" value="Genomic_DNA"/>
</dbReference>
<proteinExistence type="predicted"/>
<comment type="caution">
    <text evidence="1">The sequence shown here is derived from an EMBL/GenBank/DDBJ whole genome shotgun (WGS) entry which is preliminary data.</text>
</comment>
<sequence length="86" mass="8942">MGTCYPEPVLLKKVLQESSPPGLVGGASVCLDSMFQMGDLSTTSVRSVLKVVSPGSQWLFSSGTGVAHSTVPLFGNLDQTVTGQNI</sequence>
<evidence type="ECO:0000313" key="1">
    <source>
        <dbReference type="EMBL" id="MEQ2221010.1"/>
    </source>
</evidence>
<name>A0ABV0SKC4_9TELE</name>
<protein>
    <submittedName>
        <fullName evidence="1">Uncharacterized protein</fullName>
    </submittedName>
</protein>
<accession>A0ABV0SKC4</accession>
<organism evidence="1 2">
    <name type="scientific">Ilyodon furcidens</name>
    <name type="common">goldbreast splitfin</name>
    <dbReference type="NCBI Taxonomy" id="33524"/>
    <lineage>
        <taxon>Eukaryota</taxon>
        <taxon>Metazoa</taxon>
        <taxon>Chordata</taxon>
        <taxon>Craniata</taxon>
        <taxon>Vertebrata</taxon>
        <taxon>Euteleostomi</taxon>
        <taxon>Actinopterygii</taxon>
        <taxon>Neopterygii</taxon>
        <taxon>Teleostei</taxon>
        <taxon>Neoteleostei</taxon>
        <taxon>Acanthomorphata</taxon>
        <taxon>Ovalentaria</taxon>
        <taxon>Atherinomorphae</taxon>
        <taxon>Cyprinodontiformes</taxon>
        <taxon>Goodeidae</taxon>
        <taxon>Ilyodon</taxon>
    </lineage>
</organism>
<reference evidence="1 2" key="1">
    <citation type="submission" date="2021-06" db="EMBL/GenBank/DDBJ databases">
        <authorList>
            <person name="Palmer J.M."/>
        </authorList>
    </citation>
    <scope>NUCLEOTIDE SEQUENCE [LARGE SCALE GENOMIC DNA]</scope>
    <source>
        <strain evidence="2">if_2019</strain>
        <tissue evidence="1">Muscle</tissue>
    </source>
</reference>
<keyword evidence="2" id="KW-1185">Reference proteome</keyword>
<dbReference type="Proteomes" id="UP001482620">
    <property type="component" value="Unassembled WGS sequence"/>
</dbReference>
<gene>
    <name evidence="1" type="ORF">ILYODFUR_011398</name>
</gene>
<evidence type="ECO:0000313" key="2">
    <source>
        <dbReference type="Proteomes" id="UP001482620"/>
    </source>
</evidence>